<evidence type="ECO:0000256" key="6">
    <source>
        <dbReference type="SAM" id="MobiDB-lite"/>
    </source>
</evidence>
<keyword evidence="2" id="KW-0663">Pyridoxal phosphate</keyword>
<dbReference type="InterPro" id="IPR004839">
    <property type="entry name" value="Aminotransferase_I/II_large"/>
</dbReference>
<protein>
    <submittedName>
        <fullName evidence="8">PLP-dependent aminotransferase family protein</fullName>
    </submittedName>
</protein>
<accession>A0ABW1MPF1</accession>
<dbReference type="PROSITE" id="PS50949">
    <property type="entry name" value="HTH_GNTR"/>
    <property type="match status" value="1"/>
</dbReference>
<dbReference type="SUPFAM" id="SSF46785">
    <property type="entry name" value="Winged helix' DNA-binding domain"/>
    <property type="match status" value="1"/>
</dbReference>
<evidence type="ECO:0000256" key="2">
    <source>
        <dbReference type="ARBA" id="ARBA00022898"/>
    </source>
</evidence>
<dbReference type="Proteomes" id="UP001596139">
    <property type="component" value="Unassembled WGS sequence"/>
</dbReference>
<evidence type="ECO:0000313" key="9">
    <source>
        <dbReference type="Proteomes" id="UP001596139"/>
    </source>
</evidence>
<dbReference type="CDD" id="cd00609">
    <property type="entry name" value="AAT_like"/>
    <property type="match status" value="1"/>
</dbReference>
<dbReference type="InterPro" id="IPR000524">
    <property type="entry name" value="Tscrpt_reg_HTH_GntR"/>
</dbReference>
<dbReference type="InterPro" id="IPR015424">
    <property type="entry name" value="PyrdxlP-dep_Trfase"/>
</dbReference>
<dbReference type="RefSeq" id="WP_245659627.1">
    <property type="nucleotide sequence ID" value="NZ_JBHSPX010000007.1"/>
</dbReference>
<dbReference type="PANTHER" id="PTHR46577">
    <property type="entry name" value="HTH-TYPE TRANSCRIPTIONAL REGULATORY PROTEIN GABR"/>
    <property type="match status" value="1"/>
</dbReference>
<evidence type="ECO:0000256" key="3">
    <source>
        <dbReference type="ARBA" id="ARBA00023015"/>
    </source>
</evidence>
<dbReference type="InterPro" id="IPR036388">
    <property type="entry name" value="WH-like_DNA-bd_sf"/>
</dbReference>
<dbReference type="Gene3D" id="3.40.640.10">
    <property type="entry name" value="Type I PLP-dependent aspartate aminotransferase-like (Major domain)"/>
    <property type="match status" value="1"/>
</dbReference>
<gene>
    <name evidence="8" type="ORF">ACFP4F_24550</name>
</gene>
<feature type="domain" description="HTH gntR-type" evidence="7">
    <location>
        <begin position="39"/>
        <end position="107"/>
    </location>
</feature>
<evidence type="ECO:0000256" key="1">
    <source>
        <dbReference type="ARBA" id="ARBA00005384"/>
    </source>
</evidence>
<keyword evidence="3" id="KW-0805">Transcription regulation</keyword>
<dbReference type="SUPFAM" id="SSF53383">
    <property type="entry name" value="PLP-dependent transferases"/>
    <property type="match status" value="1"/>
</dbReference>
<dbReference type="Pfam" id="PF00392">
    <property type="entry name" value="GntR"/>
    <property type="match status" value="1"/>
</dbReference>
<name>A0ABW1MPF1_9ACTN</name>
<dbReference type="InterPro" id="IPR015421">
    <property type="entry name" value="PyrdxlP-dep_Trfase_major"/>
</dbReference>
<dbReference type="InterPro" id="IPR051446">
    <property type="entry name" value="HTH_trans_reg/aminotransferase"/>
</dbReference>
<dbReference type="PANTHER" id="PTHR46577:SF1">
    <property type="entry name" value="HTH-TYPE TRANSCRIPTIONAL REGULATORY PROTEIN GABR"/>
    <property type="match status" value="1"/>
</dbReference>
<keyword evidence="8" id="KW-0808">Transferase</keyword>
<dbReference type="GO" id="GO:0008483">
    <property type="term" value="F:transaminase activity"/>
    <property type="evidence" value="ECO:0007669"/>
    <property type="project" value="UniProtKB-KW"/>
</dbReference>
<keyword evidence="5" id="KW-0804">Transcription</keyword>
<evidence type="ECO:0000256" key="4">
    <source>
        <dbReference type="ARBA" id="ARBA00023125"/>
    </source>
</evidence>
<dbReference type="CDD" id="cd07377">
    <property type="entry name" value="WHTH_GntR"/>
    <property type="match status" value="1"/>
</dbReference>
<dbReference type="EMBL" id="JBHSPX010000007">
    <property type="protein sequence ID" value="MFC6065691.1"/>
    <property type="molecule type" value="Genomic_DNA"/>
</dbReference>
<sequence>MPVSPARPHASVQHVPRRPLSQEAGIPRTLIEIDRDSAEPLYRQIRKAIEHGIAVGTIDASNRLPSSRELARELGLSRNTVNAAYQELVAEGFVESRVRQGIFVNRDMRPYCAAEQRPVHEPFDWRSRLRGHPEDTLPHIEKRADWAEYPYPFLAGQVDLRAFPARDWSRALNEALYQPHARYSLQDSIAFDDPLLVEMVCSRLLPARGVEATPEEVLVTVGSQQGLDLLSRALLGSGSVVAVEDPGYLDARHIFVRAGARLMPLPVTAAGLTPPPTLAGVDLLHVTPSHHHPTNVTLGIGRRRELLTLVRESGTVIVEDDYDSEFRYQGSPTPALKGLDTTDQVVYLGTFSKFLAPGLRLGYLVGAKELVRELRDLRRYSVRHPSGHTQRALALLIQSGEYHRAVRRYRGQLMRKWEAACTAVNTHLPWHTTPSPGGVSLWMTGPEQLDCRRLVERAQRHGVLIERGDIYHLGEDPPLNHFRIGFAAPPLHAIDPGIRILGRLVERQLAGE</sequence>
<feature type="region of interest" description="Disordered" evidence="6">
    <location>
        <begin position="1"/>
        <end position="23"/>
    </location>
</feature>
<evidence type="ECO:0000313" key="8">
    <source>
        <dbReference type="EMBL" id="MFC6065691.1"/>
    </source>
</evidence>
<comment type="caution">
    <text evidence="8">The sequence shown here is derived from an EMBL/GenBank/DDBJ whole genome shotgun (WGS) entry which is preliminary data.</text>
</comment>
<keyword evidence="8" id="KW-0032">Aminotransferase</keyword>
<keyword evidence="9" id="KW-1185">Reference proteome</keyword>
<dbReference type="SMART" id="SM00345">
    <property type="entry name" value="HTH_GNTR"/>
    <property type="match status" value="1"/>
</dbReference>
<keyword evidence="4" id="KW-0238">DNA-binding</keyword>
<reference evidence="9" key="1">
    <citation type="journal article" date="2019" name="Int. J. Syst. Evol. Microbiol.">
        <title>The Global Catalogue of Microorganisms (GCM) 10K type strain sequencing project: providing services to taxonomists for standard genome sequencing and annotation.</title>
        <authorList>
            <consortium name="The Broad Institute Genomics Platform"/>
            <consortium name="The Broad Institute Genome Sequencing Center for Infectious Disease"/>
            <person name="Wu L."/>
            <person name="Ma J."/>
        </authorList>
    </citation>
    <scope>NUCLEOTIDE SEQUENCE [LARGE SCALE GENOMIC DNA]</scope>
    <source>
        <strain evidence="9">CGMCC 1.15180</strain>
    </source>
</reference>
<evidence type="ECO:0000259" key="7">
    <source>
        <dbReference type="PROSITE" id="PS50949"/>
    </source>
</evidence>
<dbReference type="Pfam" id="PF00155">
    <property type="entry name" value="Aminotran_1_2"/>
    <property type="match status" value="1"/>
</dbReference>
<dbReference type="InterPro" id="IPR036390">
    <property type="entry name" value="WH_DNA-bd_sf"/>
</dbReference>
<dbReference type="PRINTS" id="PR00035">
    <property type="entry name" value="HTHGNTR"/>
</dbReference>
<organism evidence="8 9">
    <name type="scientific">Streptomyces ochraceiscleroticus</name>
    <dbReference type="NCBI Taxonomy" id="47761"/>
    <lineage>
        <taxon>Bacteria</taxon>
        <taxon>Bacillati</taxon>
        <taxon>Actinomycetota</taxon>
        <taxon>Actinomycetes</taxon>
        <taxon>Kitasatosporales</taxon>
        <taxon>Streptomycetaceae</taxon>
        <taxon>Streptomyces</taxon>
    </lineage>
</organism>
<dbReference type="Gene3D" id="1.10.10.10">
    <property type="entry name" value="Winged helix-like DNA-binding domain superfamily/Winged helix DNA-binding domain"/>
    <property type="match status" value="1"/>
</dbReference>
<proteinExistence type="inferred from homology"/>
<comment type="similarity">
    <text evidence="1">In the C-terminal section; belongs to the class-I pyridoxal-phosphate-dependent aminotransferase family.</text>
</comment>
<evidence type="ECO:0000256" key="5">
    <source>
        <dbReference type="ARBA" id="ARBA00023163"/>
    </source>
</evidence>